<dbReference type="AlphaFoldDB" id="A0A8J7KU04"/>
<reference evidence="1" key="1">
    <citation type="submission" date="2020-11" db="EMBL/GenBank/DDBJ databases">
        <title>Sequencing the genomes of 1000 actinobacteria strains.</title>
        <authorList>
            <person name="Klenk H.-P."/>
        </authorList>
    </citation>
    <scope>NUCLEOTIDE SEQUENCE</scope>
    <source>
        <strain evidence="1">DSM 45356</strain>
    </source>
</reference>
<protein>
    <recommendedName>
        <fullName evidence="3">ATP-grasp domain-containing protein</fullName>
    </recommendedName>
</protein>
<gene>
    <name evidence="1" type="ORF">IW245_007506</name>
</gene>
<dbReference type="Proteomes" id="UP000622552">
    <property type="component" value="Unassembled WGS sequence"/>
</dbReference>
<keyword evidence="2" id="KW-1185">Reference proteome</keyword>
<dbReference type="RefSeq" id="WP_197007749.1">
    <property type="nucleotide sequence ID" value="NZ_BONS01000014.1"/>
</dbReference>
<dbReference type="InterPro" id="IPR053191">
    <property type="entry name" value="DcsG_Biosynth_Enzyme"/>
</dbReference>
<evidence type="ECO:0000313" key="2">
    <source>
        <dbReference type="Proteomes" id="UP000622552"/>
    </source>
</evidence>
<accession>A0A8J7KU04</accession>
<dbReference type="PANTHER" id="PTHR39217">
    <property type="match status" value="1"/>
</dbReference>
<comment type="caution">
    <text evidence="1">The sequence shown here is derived from an EMBL/GenBank/DDBJ whole genome shotgun (WGS) entry which is preliminary data.</text>
</comment>
<evidence type="ECO:0000313" key="1">
    <source>
        <dbReference type="EMBL" id="MBG6141312.1"/>
    </source>
</evidence>
<proteinExistence type="predicted"/>
<name>A0A8J7KU04_9ACTN</name>
<sequence length="276" mass="29315">MKIVALATCAKLPELDEEERLVLGPLSDLGIRAVPAVWDDPTVDWSSFDLTVLRTTWDYATRRDEFLTWAHTVPHLLNPAATVEANTDKRYLASLAVPTVPTVFLAPGEAFTAPDGEYVLKPTVSAGSLDTGRYGPADAPLAAAHVARLHAAGRTVMVQPYLAAVDDAGETALLYFNGEFSHAIRKGPMLTGPDLGTDALFHGEEITARVPSAAERALGDALVGTLDAPLYARVDLIPGPDGTPVLVELELTEPSLFLGQDAGAPARFARAIAARL</sequence>
<organism evidence="1 2">
    <name type="scientific">Longispora fulva</name>
    <dbReference type="NCBI Taxonomy" id="619741"/>
    <lineage>
        <taxon>Bacteria</taxon>
        <taxon>Bacillati</taxon>
        <taxon>Actinomycetota</taxon>
        <taxon>Actinomycetes</taxon>
        <taxon>Micromonosporales</taxon>
        <taxon>Micromonosporaceae</taxon>
        <taxon>Longispora</taxon>
    </lineage>
</organism>
<dbReference type="EMBL" id="JADOUF010000001">
    <property type="protein sequence ID" value="MBG6141312.1"/>
    <property type="molecule type" value="Genomic_DNA"/>
</dbReference>
<dbReference type="PANTHER" id="PTHR39217:SF1">
    <property type="entry name" value="GLUTATHIONE SYNTHETASE"/>
    <property type="match status" value="1"/>
</dbReference>
<dbReference type="SUPFAM" id="SSF56059">
    <property type="entry name" value="Glutathione synthetase ATP-binding domain-like"/>
    <property type="match status" value="1"/>
</dbReference>
<evidence type="ECO:0008006" key="3">
    <source>
        <dbReference type="Google" id="ProtNLM"/>
    </source>
</evidence>